<reference evidence="2" key="1">
    <citation type="submission" date="2022-11" db="UniProtKB">
        <authorList>
            <consortium name="WormBaseParasite"/>
        </authorList>
    </citation>
    <scope>IDENTIFICATION</scope>
</reference>
<dbReference type="WBParaSite" id="PS1159_v2.g12608.t1">
    <property type="protein sequence ID" value="PS1159_v2.g12608.t1"/>
    <property type="gene ID" value="PS1159_v2.g12608"/>
</dbReference>
<evidence type="ECO:0000313" key="2">
    <source>
        <dbReference type="WBParaSite" id="PS1159_v2.g12608.t1"/>
    </source>
</evidence>
<sequence>MTTTNKNYYISSSHKTYMYLINFLLISILSLSLIPTSVNGQDFYGASYANNRAPDEIRQRARNNNGFDGEPSAVLDDGGIGGGGGARNEIGSEGGGNNPRQGCPGPWQWQCDSGHCIAQYDLCDGVTQCPDESDEKNCRGRYITNDTKMMS</sequence>
<proteinExistence type="predicted"/>
<accession>A0AC35F0V3</accession>
<protein>
    <submittedName>
        <fullName evidence="2">Uncharacterized protein</fullName>
    </submittedName>
</protein>
<name>A0AC35F0V3_9BILA</name>
<organism evidence="1 2">
    <name type="scientific">Panagrolaimus sp. PS1159</name>
    <dbReference type="NCBI Taxonomy" id="55785"/>
    <lineage>
        <taxon>Eukaryota</taxon>
        <taxon>Metazoa</taxon>
        <taxon>Ecdysozoa</taxon>
        <taxon>Nematoda</taxon>
        <taxon>Chromadorea</taxon>
        <taxon>Rhabditida</taxon>
        <taxon>Tylenchina</taxon>
        <taxon>Panagrolaimomorpha</taxon>
        <taxon>Panagrolaimoidea</taxon>
        <taxon>Panagrolaimidae</taxon>
        <taxon>Panagrolaimus</taxon>
    </lineage>
</organism>
<evidence type="ECO:0000313" key="1">
    <source>
        <dbReference type="Proteomes" id="UP000887580"/>
    </source>
</evidence>
<dbReference type="Proteomes" id="UP000887580">
    <property type="component" value="Unplaced"/>
</dbReference>